<feature type="coiled-coil region" evidence="1">
    <location>
        <begin position="211"/>
        <end position="259"/>
    </location>
</feature>
<keyword evidence="1" id="KW-0175">Coiled coil</keyword>
<reference evidence="3" key="1">
    <citation type="submission" date="2023-06" db="EMBL/GenBank/DDBJ databases">
        <title>Survivors Of The Sea: Transcriptome response of Skeletonema marinoi to long-term dormancy.</title>
        <authorList>
            <person name="Pinder M.I.M."/>
            <person name="Kourtchenko O."/>
            <person name="Robertson E.K."/>
            <person name="Larsson T."/>
            <person name="Maumus F."/>
            <person name="Osuna-Cruz C.M."/>
            <person name="Vancaester E."/>
            <person name="Stenow R."/>
            <person name="Vandepoele K."/>
            <person name="Ploug H."/>
            <person name="Bruchert V."/>
            <person name="Godhe A."/>
            <person name="Topel M."/>
        </authorList>
    </citation>
    <scope>NUCLEOTIDE SEQUENCE</scope>
    <source>
        <strain evidence="3">R05AC</strain>
    </source>
</reference>
<evidence type="ECO:0000256" key="2">
    <source>
        <dbReference type="SAM" id="Phobius"/>
    </source>
</evidence>
<feature type="transmembrane region" description="Helical" evidence="2">
    <location>
        <begin position="32"/>
        <end position="55"/>
    </location>
</feature>
<evidence type="ECO:0000313" key="3">
    <source>
        <dbReference type="EMBL" id="KAK1733979.1"/>
    </source>
</evidence>
<dbReference type="Proteomes" id="UP001224775">
    <property type="component" value="Unassembled WGS sequence"/>
</dbReference>
<feature type="transmembrane region" description="Helical" evidence="2">
    <location>
        <begin position="127"/>
        <end position="147"/>
    </location>
</feature>
<keyword evidence="2" id="KW-0812">Transmembrane</keyword>
<dbReference type="EMBL" id="JATAAI010000042">
    <property type="protein sequence ID" value="KAK1733979.1"/>
    <property type="molecule type" value="Genomic_DNA"/>
</dbReference>
<protein>
    <submittedName>
        <fullName evidence="3">Uncharacterized protein</fullName>
    </submittedName>
</protein>
<evidence type="ECO:0000313" key="4">
    <source>
        <dbReference type="Proteomes" id="UP001224775"/>
    </source>
</evidence>
<gene>
    <name evidence="3" type="ORF">QTG54_015237</name>
</gene>
<keyword evidence="4" id="KW-1185">Reference proteome</keyword>
<name>A0AAD9D5Q7_9STRA</name>
<evidence type="ECO:0000256" key="1">
    <source>
        <dbReference type="SAM" id="Coils"/>
    </source>
</evidence>
<sequence length="321" mass="35603">MSKDLRLKKDDNYALNSIGVNSVYSYFVTNQIVGWLIAGTTLGLQVGILTVFVMASEANLQDDNIDIQFTWKCPRDSDVCEDRGDLTTVGWAIFAVLMITYLAKDIISVSKLIYHSSKSRHPLRSRIRYFIGGVSLCSISLFAFYISTVYNKAIATSNTEIIVNSVIVLFVMEMDEWIFSALEASNKKWTEHAAESEDVNSDKDTEKESTIEEMMGEIAIQKAQIADQEEELTLQKEKMAKQSGEIKMLQEAVQKMQEALAASVALSETIPLCAAEESITAHATDLEDIASDTAFLNGHVATQQGEIAMHCAAEQQLKDSQ</sequence>
<organism evidence="3 4">
    <name type="scientific">Skeletonema marinoi</name>
    <dbReference type="NCBI Taxonomy" id="267567"/>
    <lineage>
        <taxon>Eukaryota</taxon>
        <taxon>Sar</taxon>
        <taxon>Stramenopiles</taxon>
        <taxon>Ochrophyta</taxon>
        <taxon>Bacillariophyta</taxon>
        <taxon>Coscinodiscophyceae</taxon>
        <taxon>Thalassiosirophycidae</taxon>
        <taxon>Thalassiosirales</taxon>
        <taxon>Skeletonemataceae</taxon>
        <taxon>Skeletonema</taxon>
        <taxon>Skeletonema marinoi-dohrnii complex</taxon>
    </lineage>
</organism>
<keyword evidence="2" id="KW-0472">Membrane</keyword>
<dbReference type="AlphaFoldDB" id="A0AAD9D5Q7"/>
<comment type="caution">
    <text evidence="3">The sequence shown here is derived from an EMBL/GenBank/DDBJ whole genome shotgun (WGS) entry which is preliminary data.</text>
</comment>
<accession>A0AAD9D5Q7</accession>
<keyword evidence="2" id="KW-1133">Transmembrane helix</keyword>
<proteinExistence type="predicted"/>
<feature type="transmembrane region" description="Helical" evidence="2">
    <location>
        <begin position="89"/>
        <end position="107"/>
    </location>
</feature>